<evidence type="ECO:0000256" key="4">
    <source>
        <dbReference type="ARBA" id="ARBA00022692"/>
    </source>
</evidence>
<evidence type="ECO:0000313" key="10">
    <source>
        <dbReference type="EMBL" id="PXW63188.1"/>
    </source>
</evidence>
<dbReference type="Pfam" id="PF00528">
    <property type="entry name" value="BPD_transp_1"/>
    <property type="match status" value="1"/>
</dbReference>
<keyword evidence="4 7" id="KW-0812">Transmembrane</keyword>
<keyword evidence="2 7" id="KW-0813">Transport</keyword>
<dbReference type="PANTHER" id="PTHR43005">
    <property type="entry name" value="BLR7065 PROTEIN"/>
    <property type="match status" value="1"/>
</dbReference>
<reference evidence="10 11" key="1">
    <citation type="submission" date="2018-05" db="EMBL/GenBank/DDBJ databases">
        <title>Genomic Encyclopedia of Type Strains, Phase IV (KMG-IV): sequencing the most valuable type-strain genomes for metagenomic binning, comparative biology and taxonomic classification.</title>
        <authorList>
            <person name="Goeker M."/>
        </authorList>
    </citation>
    <scope>NUCLEOTIDE SEQUENCE [LARGE SCALE GENOMIC DNA]</scope>
    <source>
        <strain evidence="10 11">DSM 6462</strain>
    </source>
</reference>
<dbReference type="CDD" id="cd06261">
    <property type="entry name" value="TM_PBP2"/>
    <property type="match status" value="1"/>
</dbReference>
<keyword evidence="5 7" id="KW-1133">Transmembrane helix</keyword>
<dbReference type="GO" id="GO:0055085">
    <property type="term" value="P:transmembrane transport"/>
    <property type="evidence" value="ECO:0007669"/>
    <property type="project" value="InterPro"/>
</dbReference>
<dbReference type="OrthoDB" id="9801818at2"/>
<dbReference type="EMBL" id="QJJK01000002">
    <property type="protein sequence ID" value="PXW63188.1"/>
    <property type="molecule type" value="Genomic_DNA"/>
</dbReference>
<feature type="transmembrane region" description="Helical" evidence="7">
    <location>
        <begin position="285"/>
        <end position="306"/>
    </location>
</feature>
<feature type="transmembrane region" description="Helical" evidence="7">
    <location>
        <begin position="126"/>
        <end position="146"/>
    </location>
</feature>
<comment type="subcellular location">
    <subcellularLocation>
        <location evidence="1 7">Cell membrane</location>
        <topology evidence="1 7">Multi-pass membrane protein</topology>
    </subcellularLocation>
</comment>
<evidence type="ECO:0000256" key="6">
    <source>
        <dbReference type="ARBA" id="ARBA00023136"/>
    </source>
</evidence>
<keyword evidence="3" id="KW-1003">Cell membrane</keyword>
<dbReference type="Gene3D" id="1.10.3720.10">
    <property type="entry name" value="MetI-like"/>
    <property type="match status" value="1"/>
</dbReference>
<comment type="similarity">
    <text evidence="7">Belongs to the binding-protein-dependent transport system permease family.</text>
</comment>
<sequence>MTVVSDSLSRPALPQRRRGQATRPGLESERWHGYLFIAPAFIFLCAVIVVPLVKAFWTSLERTRGLNTIFVGFDNYARVLESEAFWNSLRVSLSFTALCVAMHVAIGLGLAMLLNRVVHARAVLRVAFLTPWMVAPAIGSTVWLWLLEPQFGVVNYLFSAVGLIDSYKAWLGEPSLAFGSIVAVDVWRGVPFVMLLLLAGLQTIPVEQYEAAGIDGASPLQQFRYITLPNLKYFIVVASTLDIINTIRMFDIIAVMTGGGPIGATEVLPALLYNTAFRANHFGEAAAIGVLLLILVLAFSVLYVGLTRTHAQEGSR</sequence>
<dbReference type="InterPro" id="IPR035906">
    <property type="entry name" value="MetI-like_sf"/>
</dbReference>
<feature type="domain" description="ABC transmembrane type-1" evidence="9">
    <location>
        <begin position="89"/>
        <end position="303"/>
    </location>
</feature>
<proteinExistence type="inferred from homology"/>
<dbReference type="InterPro" id="IPR000515">
    <property type="entry name" value="MetI-like"/>
</dbReference>
<keyword evidence="6 7" id="KW-0472">Membrane</keyword>
<organism evidence="10 11">
    <name type="scientific">Chelatococcus asaccharovorans</name>
    <dbReference type="NCBI Taxonomy" id="28210"/>
    <lineage>
        <taxon>Bacteria</taxon>
        <taxon>Pseudomonadati</taxon>
        <taxon>Pseudomonadota</taxon>
        <taxon>Alphaproteobacteria</taxon>
        <taxon>Hyphomicrobiales</taxon>
        <taxon>Chelatococcaceae</taxon>
        <taxon>Chelatococcus</taxon>
    </lineage>
</organism>
<evidence type="ECO:0000256" key="5">
    <source>
        <dbReference type="ARBA" id="ARBA00022989"/>
    </source>
</evidence>
<dbReference type="SUPFAM" id="SSF161098">
    <property type="entry name" value="MetI-like"/>
    <property type="match status" value="1"/>
</dbReference>
<evidence type="ECO:0000256" key="3">
    <source>
        <dbReference type="ARBA" id="ARBA00022475"/>
    </source>
</evidence>
<feature type="transmembrane region" description="Helical" evidence="7">
    <location>
        <begin position="33"/>
        <end position="57"/>
    </location>
</feature>
<dbReference type="PANTHER" id="PTHR43005:SF1">
    <property type="entry name" value="SPERMIDINE_PUTRESCINE TRANSPORT SYSTEM PERMEASE PROTEIN"/>
    <property type="match status" value="1"/>
</dbReference>
<feature type="region of interest" description="Disordered" evidence="8">
    <location>
        <begin position="1"/>
        <end position="24"/>
    </location>
</feature>
<feature type="transmembrane region" description="Helical" evidence="7">
    <location>
        <begin position="252"/>
        <end position="273"/>
    </location>
</feature>
<protein>
    <submittedName>
        <fullName evidence="10">Carbohydrate ABC transporter membrane protein 1 (CUT1 family)</fullName>
    </submittedName>
</protein>
<feature type="transmembrane region" description="Helical" evidence="7">
    <location>
        <begin position="93"/>
        <end position="114"/>
    </location>
</feature>
<evidence type="ECO:0000256" key="1">
    <source>
        <dbReference type="ARBA" id="ARBA00004651"/>
    </source>
</evidence>
<dbReference type="Proteomes" id="UP000248021">
    <property type="component" value="Unassembled WGS sequence"/>
</dbReference>
<evidence type="ECO:0000256" key="2">
    <source>
        <dbReference type="ARBA" id="ARBA00022448"/>
    </source>
</evidence>
<evidence type="ECO:0000313" key="11">
    <source>
        <dbReference type="Proteomes" id="UP000248021"/>
    </source>
</evidence>
<gene>
    <name evidence="10" type="ORF">C7450_102103</name>
</gene>
<name>A0A2V3UE53_9HYPH</name>
<dbReference type="RefSeq" id="WP_110373352.1">
    <property type="nucleotide sequence ID" value="NZ_JAHBRY010000002.1"/>
</dbReference>
<evidence type="ECO:0000259" key="9">
    <source>
        <dbReference type="PROSITE" id="PS50928"/>
    </source>
</evidence>
<feature type="transmembrane region" description="Helical" evidence="7">
    <location>
        <begin position="176"/>
        <end position="199"/>
    </location>
</feature>
<comment type="caution">
    <text evidence="10">The sequence shown here is derived from an EMBL/GenBank/DDBJ whole genome shotgun (WGS) entry which is preliminary data.</text>
</comment>
<accession>A0A2V3UE53</accession>
<evidence type="ECO:0000256" key="7">
    <source>
        <dbReference type="RuleBase" id="RU363032"/>
    </source>
</evidence>
<dbReference type="PROSITE" id="PS50928">
    <property type="entry name" value="ABC_TM1"/>
    <property type="match status" value="1"/>
</dbReference>
<dbReference type="GO" id="GO:0005886">
    <property type="term" value="C:plasma membrane"/>
    <property type="evidence" value="ECO:0007669"/>
    <property type="project" value="UniProtKB-SubCell"/>
</dbReference>
<evidence type="ECO:0000256" key="8">
    <source>
        <dbReference type="SAM" id="MobiDB-lite"/>
    </source>
</evidence>
<dbReference type="AlphaFoldDB" id="A0A2V3UE53"/>
<keyword evidence="11" id="KW-1185">Reference proteome</keyword>